<proteinExistence type="predicted"/>
<evidence type="ECO:0000313" key="2">
    <source>
        <dbReference type="EMBL" id="KAA8912304.1"/>
    </source>
</evidence>
<feature type="compositionally biased region" description="Low complexity" evidence="1">
    <location>
        <begin position="390"/>
        <end position="406"/>
    </location>
</feature>
<feature type="region of interest" description="Disordered" evidence="1">
    <location>
        <begin position="204"/>
        <end position="292"/>
    </location>
</feature>
<protein>
    <submittedName>
        <fullName evidence="2">Uncharacterized protein</fullName>
    </submittedName>
</protein>
<dbReference type="EMBL" id="VXIS01000025">
    <property type="protein sequence ID" value="KAA8912304.1"/>
    <property type="molecule type" value="Genomic_DNA"/>
</dbReference>
<evidence type="ECO:0000256" key="1">
    <source>
        <dbReference type="SAM" id="MobiDB-lite"/>
    </source>
</evidence>
<dbReference type="Proteomes" id="UP000326924">
    <property type="component" value="Unassembled WGS sequence"/>
</dbReference>
<feature type="region of interest" description="Disordered" evidence="1">
    <location>
        <begin position="1"/>
        <end position="55"/>
    </location>
</feature>
<feature type="compositionally biased region" description="Basic and acidic residues" evidence="1">
    <location>
        <begin position="1"/>
        <end position="11"/>
    </location>
</feature>
<reference evidence="2 3" key="1">
    <citation type="submission" date="2019-09" db="EMBL/GenBank/DDBJ databases">
        <title>Draft genome of the ectomycorrhizal ascomycete Sphaerosporella brunnea.</title>
        <authorList>
            <consortium name="DOE Joint Genome Institute"/>
            <person name="Benucci G.M."/>
            <person name="Marozzi G."/>
            <person name="Antonielli L."/>
            <person name="Sanchez S."/>
            <person name="Marco P."/>
            <person name="Wang X."/>
            <person name="Falini L.B."/>
            <person name="Barry K."/>
            <person name="Haridas S."/>
            <person name="Lipzen A."/>
            <person name="Labutti K."/>
            <person name="Grigoriev I.V."/>
            <person name="Murat C."/>
            <person name="Martin F."/>
            <person name="Albertini E."/>
            <person name="Donnini D."/>
            <person name="Bonito G."/>
        </authorList>
    </citation>
    <scope>NUCLEOTIDE SEQUENCE [LARGE SCALE GENOMIC DNA]</scope>
    <source>
        <strain evidence="2 3">Sb_GMNB300</strain>
    </source>
</reference>
<organism evidence="2 3">
    <name type="scientific">Sphaerosporella brunnea</name>
    <dbReference type="NCBI Taxonomy" id="1250544"/>
    <lineage>
        <taxon>Eukaryota</taxon>
        <taxon>Fungi</taxon>
        <taxon>Dikarya</taxon>
        <taxon>Ascomycota</taxon>
        <taxon>Pezizomycotina</taxon>
        <taxon>Pezizomycetes</taxon>
        <taxon>Pezizales</taxon>
        <taxon>Pyronemataceae</taxon>
        <taxon>Sphaerosporella</taxon>
    </lineage>
</organism>
<feature type="compositionally biased region" description="Low complexity" evidence="1">
    <location>
        <begin position="280"/>
        <end position="291"/>
    </location>
</feature>
<accession>A0A5J5F6J8</accession>
<dbReference type="OrthoDB" id="419770at2759"/>
<keyword evidence="3" id="KW-1185">Reference proteome</keyword>
<sequence>MSPFLHDHSRESTPPPPPMESPLPRTPRPQRFLNPPHTPLPKFSTSFGDDTVNEDTDPTMLHAGMAIARPASACSTYSCSSDSSIDSISTYATADGSCTSIEDEGVDNGSYATPKGKAPRLDDDAYVMSAMAERQIPPVGKGKGKEKVTRKRKTQWTEAMDAHLWGTYVLYQQNPKMTPFFVLPGQVPPLGVCYRVAREAKKTWRDSRQYTPIASRTRTKRAAEPSNNRGDALRKTSPYTWPASESSTRRRLRELSRANYGPSHNPYHYHQQQRSRATEPNPRSSTISPSPIKTTVAAQNAFSTTRSMALSLTTATASSMRPTGALASLTSGRDILPTHSPFQFGNIEERMASAPSVEAGVLSTGSLSLGIELSRAFTTPKHGHHRHLSLDSNPPSLLPPLELQTSRSPYGTWPRRPKRAEDEEAEAATPPPPRTRPRRGTLGDLFGDDTAVPSASAPAKTRTRARGYTISAGTNPLGTRKRTKPPSAPLLTVTGPVSYEGDGSSPIAMRESSSRFEDSPAPRRLGSPFMGRESAL</sequence>
<comment type="caution">
    <text evidence="2">The sequence shown here is derived from an EMBL/GenBank/DDBJ whole genome shotgun (WGS) entry which is preliminary data.</text>
</comment>
<dbReference type="InParanoid" id="A0A5J5F6J8"/>
<feature type="region of interest" description="Disordered" evidence="1">
    <location>
        <begin position="380"/>
        <end position="536"/>
    </location>
</feature>
<feature type="compositionally biased region" description="Pro residues" evidence="1">
    <location>
        <begin position="13"/>
        <end position="27"/>
    </location>
</feature>
<gene>
    <name evidence="2" type="ORF">FN846DRAFT_897534</name>
</gene>
<dbReference type="AlphaFoldDB" id="A0A5J5F6J8"/>
<evidence type="ECO:0000313" key="3">
    <source>
        <dbReference type="Proteomes" id="UP000326924"/>
    </source>
</evidence>
<feature type="compositionally biased region" description="Basic and acidic residues" evidence="1">
    <location>
        <begin position="512"/>
        <end position="521"/>
    </location>
</feature>
<name>A0A5J5F6J8_9PEZI</name>